<dbReference type="Proteomes" id="UP001139353">
    <property type="component" value="Unassembled WGS sequence"/>
</dbReference>
<reference evidence="2" key="1">
    <citation type="submission" date="2021-11" db="EMBL/GenBank/DDBJ databases">
        <title>BS-T2-15 a new species belonging to the Comamonadaceae family isolated from the soil of a French oak forest.</title>
        <authorList>
            <person name="Mieszkin S."/>
            <person name="Alain K."/>
        </authorList>
    </citation>
    <scope>NUCLEOTIDE SEQUENCE</scope>
    <source>
        <strain evidence="2">BS-T2-15</strain>
    </source>
</reference>
<dbReference type="AlphaFoldDB" id="A0A9X1YI41"/>
<dbReference type="InterPro" id="IPR012434">
    <property type="entry name" value="DUF1631"/>
</dbReference>
<proteinExistence type="predicted"/>
<feature type="compositionally biased region" description="Pro residues" evidence="1">
    <location>
        <begin position="561"/>
        <end position="572"/>
    </location>
</feature>
<keyword evidence="3" id="KW-1185">Reference proteome</keyword>
<comment type="caution">
    <text evidence="2">The sequence shown here is derived from an EMBL/GenBank/DDBJ whole genome shotgun (WGS) entry which is preliminary data.</text>
</comment>
<evidence type="ECO:0000313" key="3">
    <source>
        <dbReference type="Proteomes" id="UP001139353"/>
    </source>
</evidence>
<evidence type="ECO:0000313" key="2">
    <source>
        <dbReference type="EMBL" id="MCK9685300.1"/>
    </source>
</evidence>
<name>A0A9X1YI41_9BURK</name>
<evidence type="ECO:0000256" key="1">
    <source>
        <dbReference type="SAM" id="MobiDB-lite"/>
    </source>
</evidence>
<dbReference type="EMBL" id="JAJLJH010000001">
    <property type="protein sequence ID" value="MCK9685300.1"/>
    <property type="molecule type" value="Genomic_DNA"/>
</dbReference>
<feature type="region of interest" description="Disordered" evidence="1">
    <location>
        <begin position="554"/>
        <end position="580"/>
    </location>
</feature>
<protein>
    <submittedName>
        <fullName evidence="2">DUF1631 domain-containing protein</fullName>
    </submittedName>
</protein>
<dbReference type="RefSeq" id="WP_275681308.1">
    <property type="nucleotide sequence ID" value="NZ_JAJLJH010000001.1"/>
</dbReference>
<accession>A0A9X1YI41</accession>
<organism evidence="2 3">
    <name type="scientific">Scleromatobacter humisilvae</name>
    <dbReference type="NCBI Taxonomy" id="2897159"/>
    <lineage>
        <taxon>Bacteria</taxon>
        <taxon>Pseudomonadati</taxon>
        <taxon>Pseudomonadota</taxon>
        <taxon>Betaproteobacteria</taxon>
        <taxon>Burkholderiales</taxon>
        <taxon>Sphaerotilaceae</taxon>
        <taxon>Scleromatobacter</taxon>
    </lineage>
</organism>
<sequence>MTKTAYERHLERAHSLMSRRVRSGASGLGAEITSAPVANAALRALRGEVAAAIARQHAQFSAAFADALLQAFTEFTQPPAAKAPGQWLDLGSFEIMDESRIQDEIEVAQVVRILDEDCAVELRRLIKFEAALRRHEGVRVAASPIGPPCLARALWTASEGLGVGAPVRAELVRSMARWLAPRLNEIYAAVRQAGFADASHLEAADRAADVADEAVSAARPTGFDVTRPGALFELMDLDEQRPVFEASTAPLPFAHVADTLPMPLDGDDTRLPGLIHSHREELAALQDATSARLGVALIGHLFVQIVADPALSNDAREWIARLQPVVVRLATQDATLLQSHRHPAWTLVNRIVTHMRADKDAPAPEFTQWLADSVAQVSAEPSTAHFQAAVDRLAQWQRKQAQKRLTSVEGALDLLRRNASLEELVGQARARLQRKLDSAQPPSKTRRFILTLWSLVVAQEWTTLPVEARRNSPAMDTAVDIIWSTDAARSRADASTLVAMIPELVERVTAGMATVKLSDAMRKAWLDQIAAIHLHAMRRPEGAEAAGGPVTVDLELDDELPPAPPPPAPEPAPDASSPLANLQVGDTISLQLHGEWTDLQLLWTSDNGYFLLFAGSGEASRSFTRKALEKMVAQGLLRAADANSALQRAGDKIIRGRQ</sequence>
<gene>
    <name evidence="2" type="ORF">LPC04_06180</name>
</gene>
<dbReference type="Pfam" id="PF07793">
    <property type="entry name" value="DUF1631"/>
    <property type="match status" value="2"/>
</dbReference>